<evidence type="ECO:0008006" key="3">
    <source>
        <dbReference type="Google" id="ProtNLM"/>
    </source>
</evidence>
<dbReference type="Proteomes" id="UP000259610">
    <property type="component" value="Unassembled WGS sequence"/>
</dbReference>
<dbReference type="EMBL" id="DMAN01000018">
    <property type="protein sequence ID" value="HAE25683.1"/>
    <property type="molecule type" value="Genomic_DNA"/>
</dbReference>
<dbReference type="Pfam" id="PF04883">
    <property type="entry name" value="HK97-gp10_like"/>
    <property type="match status" value="1"/>
</dbReference>
<sequence length="134" mass="15327">MAQVRIKGRQRFMRQLRRLGPEIIDECKPVLEKNARELEAAIRPDVPQAEGDLEETLDAYEVSESNGQAWRVVEGAARGSGGKGFYGTWQEFGWSGNPGSPHFFFHVRRLRARFRARLAKAVRTAVKRNFRNGR</sequence>
<dbReference type="AlphaFoldDB" id="A0A3B9GTD7"/>
<reference evidence="1 2" key="1">
    <citation type="journal article" date="2018" name="Nat. Biotechnol.">
        <title>A standardized bacterial taxonomy based on genome phylogeny substantially revises the tree of life.</title>
        <authorList>
            <person name="Parks D.H."/>
            <person name="Chuvochina M."/>
            <person name="Waite D.W."/>
            <person name="Rinke C."/>
            <person name="Skarshewski A."/>
            <person name="Chaumeil P.A."/>
            <person name="Hugenholtz P."/>
        </authorList>
    </citation>
    <scope>NUCLEOTIDE SEQUENCE [LARGE SCALE GENOMIC DNA]</scope>
    <source>
        <strain evidence="1">UBA8733</strain>
    </source>
</reference>
<proteinExistence type="predicted"/>
<name>A0A3B9GTD7_9PROT</name>
<evidence type="ECO:0000313" key="2">
    <source>
        <dbReference type="Proteomes" id="UP000259610"/>
    </source>
</evidence>
<accession>A0A3B9GTD7</accession>
<comment type="caution">
    <text evidence="1">The sequence shown here is derived from an EMBL/GenBank/DDBJ whole genome shotgun (WGS) entry which is preliminary data.</text>
</comment>
<dbReference type="InterPro" id="IPR010064">
    <property type="entry name" value="HK97-gp10_tail"/>
</dbReference>
<organism evidence="1 2">
    <name type="scientific">Hyphomonas adhaerens</name>
    <dbReference type="NCBI Taxonomy" id="81029"/>
    <lineage>
        <taxon>Bacteria</taxon>
        <taxon>Pseudomonadati</taxon>
        <taxon>Pseudomonadota</taxon>
        <taxon>Alphaproteobacteria</taxon>
        <taxon>Hyphomonadales</taxon>
        <taxon>Hyphomonadaceae</taxon>
        <taxon>Hyphomonas</taxon>
    </lineage>
</organism>
<gene>
    <name evidence="1" type="ORF">DCG58_00860</name>
</gene>
<evidence type="ECO:0000313" key="1">
    <source>
        <dbReference type="EMBL" id="HAE25683.1"/>
    </source>
</evidence>
<protein>
    <recommendedName>
        <fullName evidence="3">HK97 gp10 family phage protein</fullName>
    </recommendedName>
</protein>
<dbReference type="RefSeq" id="WP_272986370.1">
    <property type="nucleotide sequence ID" value="NZ_CALCOC010000251.1"/>
</dbReference>